<reference evidence="2 3" key="1">
    <citation type="submission" date="2019-02" db="EMBL/GenBank/DDBJ databases">
        <title>Deep-cultivation of Planctomycetes and their phenomic and genomic characterization uncovers novel biology.</title>
        <authorList>
            <person name="Wiegand S."/>
            <person name="Jogler M."/>
            <person name="Boedeker C."/>
            <person name="Pinto D."/>
            <person name="Vollmers J."/>
            <person name="Rivas-Marin E."/>
            <person name="Kohn T."/>
            <person name="Peeters S.H."/>
            <person name="Heuer A."/>
            <person name="Rast P."/>
            <person name="Oberbeckmann S."/>
            <person name="Bunk B."/>
            <person name="Jeske O."/>
            <person name="Meyerdierks A."/>
            <person name="Storesund J.E."/>
            <person name="Kallscheuer N."/>
            <person name="Luecker S."/>
            <person name="Lage O.M."/>
            <person name="Pohl T."/>
            <person name="Merkel B.J."/>
            <person name="Hornburger P."/>
            <person name="Mueller R.-W."/>
            <person name="Bruemmer F."/>
            <person name="Labrenz M."/>
            <person name="Spormann A.M."/>
            <person name="Op den Camp H."/>
            <person name="Overmann J."/>
            <person name="Amann R."/>
            <person name="Jetten M.S.M."/>
            <person name="Mascher T."/>
            <person name="Medema M.H."/>
            <person name="Devos D.P."/>
            <person name="Kaster A.-K."/>
            <person name="Ovreas L."/>
            <person name="Rohde M."/>
            <person name="Galperin M.Y."/>
            <person name="Jogler C."/>
        </authorList>
    </citation>
    <scope>NUCLEOTIDE SEQUENCE [LARGE SCALE GENOMIC DNA]</scope>
    <source>
        <strain evidence="2 3">Poly30</strain>
    </source>
</reference>
<sequence length="549" mass="57229" precursor="true">MLTRFTRAASRSAALLLSLAPLASAQVPSAEVIAVADILTTTPDTLNFILEFRAGADSGWISRASYVNAAGAQESVLYGELSAADAGGPRILRRPQVLAGIDQESLLRPSLAGEQLAYLSQSGVVNSTRAAWLEDSLLARIGSEIGSSGDTWALLEDVINTVPGDVILRGRANSSTTGPLTWARYPAGEILLQHGQAVPGTSETVDRVYEADVSADGQNLIARVRLAPSQHSAILVNGEIYTFPNGGEARSGDPIGIGTLLNASPGETWLGFYAPQINSQGDIVFAGTLTRGASYQTVGLRNGREMPSGPYALATIGATHLDERGFALTAVPSDTLPGATFEGIPLATSSLEVDFDGDGYADPGYRIYPSIVLEGATAMNGAGGIYGLANLEIPGGTSAYQAIFRSTFVQEGNQYCAGEVNVTGRPARLSSVGSDVIAFNKMKLVATGLRSGSLCLPLFSLTPGNGVQPPGSVGTLCLGGAIGRAQYSLLNGGNYGSGSVDIFLNVIPQPNGPRAVQPGDTWYAQLWYRDGSSSTVTSNFSDAISIRFR</sequence>
<feature type="signal peptide" evidence="1">
    <location>
        <begin position="1"/>
        <end position="25"/>
    </location>
</feature>
<protein>
    <recommendedName>
        <fullName evidence="4">FG-GAP repeat protein</fullName>
    </recommendedName>
</protein>
<proteinExistence type="predicted"/>
<accession>A0A518ERD1</accession>
<evidence type="ECO:0000256" key="1">
    <source>
        <dbReference type="SAM" id="SignalP"/>
    </source>
</evidence>
<name>A0A518ERD1_9BACT</name>
<dbReference type="Proteomes" id="UP000320390">
    <property type="component" value="Chromosome"/>
</dbReference>
<evidence type="ECO:0008006" key="4">
    <source>
        <dbReference type="Google" id="ProtNLM"/>
    </source>
</evidence>
<keyword evidence="1" id="KW-0732">Signal</keyword>
<keyword evidence="3" id="KW-1185">Reference proteome</keyword>
<feature type="chain" id="PRO_5021740066" description="FG-GAP repeat protein" evidence="1">
    <location>
        <begin position="26"/>
        <end position="549"/>
    </location>
</feature>
<dbReference type="RefSeq" id="WP_145197026.1">
    <property type="nucleotide sequence ID" value="NZ_CP036434.1"/>
</dbReference>
<evidence type="ECO:0000313" key="3">
    <source>
        <dbReference type="Proteomes" id="UP000320390"/>
    </source>
</evidence>
<dbReference type="EMBL" id="CP036434">
    <property type="protein sequence ID" value="QDV06654.1"/>
    <property type="molecule type" value="Genomic_DNA"/>
</dbReference>
<dbReference type="AlphaFoldDB" id="A0A518ERD1"/>
<evidence type="ECO:0000313" key="2">
    <source>
        <dbReference type="EMBL" id="QDV06654.1"/>
    </source>
</evidence>
<gene>
    <name evidence="2" type="ORF">Poly30_21690</name>
</gene>
<organism evidence="2 3">
    <name type="scientific">Saltatorellus ferox</name>
    <dbReference type="NCBI Taxonomy" id="2528018"/>
    <lineage>
        <taxon>Bacteria</taxon>
        <taxon>Pseudomonadati</taxon>
        <taxon>Planctomycetota</taxon>
        <taxon>Planctomycetia</taxon>
        <taxon>Planctomycetia incertae sedis</taxon>
        <taxon>Saltatorellus</taxon>
    </lineage>
</organism>